<dbReference type="RefSeq" id="WP_061522963.1">
    <property type="nucleotide sequence ID" value="NZ_JARLZY010000006.1"/>
</dbReference>
<keyword evidence="1" id="KW-1133">Transmembrane helix</keyword>
<organism evidence="2 3">
    <name type="scientific">Bacillus nakamurai</name>
    <dbReference type="NCBI Taxonomy" id="1793963"/>
    <lineage>
        <taxon>Bacteria</taxon>
        <taxon>Bacillati</taxon>
        <taxon>Bacillota</taxon>
        <taxon>Bacilli</taxon>
        <taxon>Bacillales</taxon>
        <taxon>Bacillaceae</taxon>
        <taxon>Bacillus</taxon>
    </lineage>
</organism>
<dbReference type="EMBL" id="LSBA01000036">
    <property type="protein sequence ID" value="KXZ15310.1"/>
    <property type="molecule type" value="Genomic_DNA"/>
</dbReference>
<evidence type="ECO:0000313" key="2">
    <source>
        <dbReference type="EMBL" id="KXZ15310.1"/>
    </source>
</evidence>
<evidence type="ECO:0000256" key="1">
    <source>
        <dbReference type="SAM" id="Phobius"/>
    </source>
</evidence>
<keyword evidence="1" id="KW-0812">Transmembrane</keyword>
<accession>A0A150F3W4</accession>
<feature type="transmembrane region" description="Helical" evidence="1">
    <location>
        <begin position="33"/>
        <end position="51"/>
    </location>
</feature>
<dbReference type="STRING" id="1793963.AXI58_03365"/>
<comment type="caution">
    <text evidence="2">The sequence shown here is derived from an EMBL/GenBank/DDBJ whole genome shotgun (WGS) entry which is preliminary data.</text>
</comment>
<feature type="transmembrane region" description="Helical" evidence="1">
    <location>
        <begin position="57"/>
        <end position="83"/>
    </location>
</feature>
<name>A0A150F3W4_9BACI</name>
<protein>
    <submittedName>
        <fullName evidence="2">Uncharacterized protein</fullName>
    </submittedName>
</protein>
<evidence type="ECO:0000313" key="3">
    <source>
        <dbReference type="Proteomes" id="UP000075430"/>
    </source>
</evidence>
<sequence length="254" mass="29454">MIILKKIISILWAGIKKFFEFLFIPSRNYSVKYAQYLLWEFAIGIGLAIIFKQNRELIIQYTVFLFMNLLIFSCLFWLLTFLYKWRYRKSRAFERDLKYEGFLHDCSDINDVISEVDNLKESINDWAGTDKHTALQKVKTLRIYYKSSTTKKAEDFLTNTSIGVILGLISGLILKPEVMDTIKSIYGDTFNLISNAIINYINAITLLIIGLMIASKILIETHRLTRSAQLYEEVLESVVTELEEKIKNENSLGA</sequence>
<reference evidence="3" key="1">
    <citation type="submission" date="2016-02" db="EMBL/GenBank/DDBJ databases">
        <authorList>
            <person name="Dunlap C."/>
        </authorList>
    </citation>
    <scope>NUCLEOTIDE SEQUENCE [LARGE SCALE GENOMIC DNA]</scope>
    <source>
        <strain evidence="3">NRRL B-41092</strain>
    </source>
</reference>
<feature type="transmembrane region" description="Helical" evidence="1">
    <location>
        <begin position="156"/>
        <end position="174"/>
    </location>
</feature>
<feature type="transmembrane region" description="Helical" evidence="1">
    <location>
        <begin position="197"/>
        <end position="219"/>
    </location>
</feature>
<keyword evidence="1" id="KW-0472">Membrane</keyword>
<proteinExistence type="predicted"/>
<keyword evidence="3" id="KW-1185">Reference proteome</keyword>
<dbReference type="AlphaFoldDB" id="A0A150F3W4"/>
<gene>
    <name evidence="2" type="ORF">AXI58_03365</name>
</gene>
<dbReference type="Proteomes" id="UP000075430">
    <property type="component" value="Unassembled WGS sequence"/>
</dbReference>